<organism evidence="12 13">
    <name type="scientific">Bursaphelenchus okinawaensis</name>
    <dbReference type="NCBI Taxonomy" id="465554"/>
    <lineage>
        <taxon>Eukaryota</taxon>
        <taxon>Metazoa</taxon>
        <taxon>Ecdysozoa</taxon>
        <taxon>Nematoda</taxon>
        <taxon>Chromadorea</taxon>
        <taxon>Rhabditida</taxon>
        <taxon>Tylenchina</taxon>
        <taxon>Tylenchomorpha</taxon>
        <taxon>Aphelenchoidea</taxon>
        <taxon>Aphelenchoididae</taxon>
        <taxon>Bursaphelenchus</taxon>
    </lineage>
</organism>
<dbReference type="CDD" id="cd03078">
    <property type="entry name" value="GST_N_Metaxin1_like"/>
    <property type="match status" value="1"/>
</dbReference>
<dbReference type="Pfam" id="PF17171">
    <property type="entry name" value="GST_C_6"/>
    <property type="match status" value="1"/>
</dbReference>
<dbReference type="EMBL" id="CAJFCW020000003">
    <property type="protein sequence ID" value="CAG9106209.1"/>
    <property type="molecule type" value="Genomic_DNA"/>
</dbReference>
<evidence type="ECO:0000259" key="10">
    <source>
        <dbReference type="Pfam" id="PF10568"/>
    </source>
</evidence>
<feature type="domain" description="Mitochondrial outer membrane transport complex Sam37/metaxin N-terminal" evidence="10">
    <location>
        <begin position="19"/>
        <end position="141"/>
    </location>
</feature>
<comment type="caution">
    <text evidence="12">The sequence shown here is derived from an EMBL/GenBank/DDBJ whole genome shotgun (WGS) entry which is preliminary data.</text>
</comment>
<gene>
    <name evidence="12" type="ORF">BOKJ2_LOCUS6658</name>
</gene>
<proteinExistence type="inferred from homology"/>
<dbReference type="PANTHER" id="PTHR12289:SF41">
    <property type="entry name" value="FAILED AXON CONNECTIONS-RELATED"/>
    <property type="match status" value="1"/>
</dbReference>
<keyword evidence="5" id="KW-0653">Protein transport</keyword>
<dbReference type="Pfam" id="PF10568">
    <property type="entry name" value="Tom37"/>
    <property type="match status" value="1"/>
</dbReference>
<reference evidence="12" key="1">
    <citation type="submission" date="2020-09" db="EMBL/GenBank/DDBJ databases">
        <authorList>
            <person name="Kikuchi T."/>
        </authorList>
    </citation>
    <scope>NUCLEOTIDE SEQUENCE</scope>
    <source>
        <strain evidence="12">SH1</strain>
    </source>
</reference>
<evidence type="ECO:0000256" key="7">
    <source>
        <dbReference type="ARBA" id="ARBA00023136"/>
    </source>
</evidence>
<feature type="coiled-coil region" evidence="8">
    <location>
        <begin position="254"/>
        <end position="281"/>
    </location>
</feature>
<dbReference type="Proteomes" id="UP000614601">
    <property type="component" value="Unassembled WGS sequence"/>
</dbReference>
<comment type="similarity">
    <text evidence="2">Belongs to the metaxin family.</text>
</comment>
<evidence type="ECO:0000256" key="8">
    <source>
        <dbReference type="SAM" id="Coils"/>
    </source>
</evidence>
<evidence type="ECO:0000313" key="13">
    <source>
        <dbReference type="Proteomes" id="UP000614601"/>
    </source>
</evidence>
<keyword evidence="3" id="KW-0813">Transport</keyword>
<accession>A0A811KLF7</accession>
<dbReference type="EMBL" id="CAJFDH010000003">
    <property type="protein sequence ID" value="CAD5216579.1"/>
    <property type="molecule type" value="Genomic_DNA"/>
</dbReference>
<evidence type="ECO:0000259" key="11">
    <source>
        <dbReference type="Pfam" id="PF17171"/>
    </source>
</evidence>
<evidence type="ECO:0000256" key="5">
    <source>
        <dbReference type="ARBA" id="ARBA00022927"/>
    </source>
</evidence>
<evidence type="ECO:0000256" key="9">
    <source>
        <dbReference type="SAM" id="Phobius"/>
    </source>
</evidence>
<keyword evidence="9" id="KW-0812">Transmembrane</keyword>
<keyword evidence="13" id="KW-1185">Reference proteome</keyword>
<evidence type="ECO:0000313" key="12">
    <source>
        <dbReference type="EMBL" id="CAD5216579.1"/>
    </source>
</evidence>
<sequence length="319" mass="36495">MSLYVYPSFVGLPSMDSKCLQFLAAAKFCAAEITVHTTTVPFNSPTGTLPGFVTEDGVQITEFEDFVTYLRSQHQAIQLDFELDNEQKSQFDSYKALLNIQFVPTLENVFFLDEFNYSALMINWYSNYVTFPMNIYYLNKRKNLATKIVNSSGRSNTNLLTDGINVLNMLSSKLGESKYFFGTKPSSFDALIYGYLAPLHKLPLANTDLQLHLSALPNLTLFVETITSIYLPLSIDQISYQLQQQTKWMAYTDKERKRLQNQRAAQQLRKLEREKAEKTTNNKVILFAVVSLTASLLFALHTGIIRVQSEQKHTIRKKR</sequence>
<dbReference type="InterPro" id="IPR050931">
    <property type="entry name" value="Mito_Protein_Transport_Metaxin"/>
</dbReference>
<dbReference type="PANTHER" id="PTHR12289">
    <property type="entry name" value="METAXIN RELATED"/>
    <property type="match status" value="1"/>
</dbReference>
<protein>
    <recommendedName>
        <fullName evidence="14">GST C-terminal domain-containing protein</fullName>
    </recommendedName>
</protein>
<comment type="subcellular location">
    <subcellularLocation>
        <location evidence="1">Mitochondrion outer membrane</location>
    </subcellularLocation>
</comment>
<feature type="domain" description="Metaxin glutathione S-transferase" evidence="11">
    <location>
        <begin position="165"/>
        <end position="226"/>
    </location>
</feature>
<dbReference type="InterPro" id="IPR019564">
    <property type="entry name" value="Sam37/metaxin_N"/>
</dbReference>
<evidence type="ECO:0000256" key="4">
    <source>
        <dbReference type="ARBA" id="ARBA00022787"/>
    </source>
</evidence>
<dbReference type="SUPFAM" id="SSF47616">
    <property type="entry name" value="GST C-terminal domain-like"/>
    <property type="match status" value="1"/>
</dbReference>
<dbReference type="InterPro" id="IPR036282">
    <property type="entry name" value="Glutathione-S-Trfase_C_sf"/>
</dbReference>
<evidence type="ECO:0000256" key="6">
    <source>
        <dbReference type="ARBA" id="ARBA00023128"/>
    </source>
</evidence>
<dbReference type="Proteomes" id="UP000783686">
    <property type="component" value="Unassembled WGS sequence"/>
</dbReference>
<evidence type="ECO:0000256" key="3">
    <source>
        <dbReference type="ARBA" id="ARBA00022448"/>
    </source>
</evidence>
<keyword evidence="6" id="KW-0496">Mitochondrion</keyword>
<dbReference type="GO" id="GO:0007005">
    <property type="term" value="P:mitochondrion organization"/>
    <property type="evidence" value="ECO:0007669"/>
    <property type="project" value="TreeGrafter"/>
</dbReference>
<keyword evidence="9" id="KW-1133">Transmembrane helix</keyword>
<keyword evidence="8" id="KW-0175">Coiled coil</keyword>
<keyword evidence="7 9" id="KW-0472">Membrane</keyword>
<feature type="transmembrane region" description="Helical" evidence="9">
    <location>
        <begin position="284"/>
        <end position="307"/>
    </location>
</feature>
<dbReference type="InterPro" id="IPR033468">
    <property type="entry name" value="Metaxin_GST"/>
</dbReference>
<dbReference type="GO" id="GO:0001401">
    <property type="term" value="C:SAM complex"/>
    <property type="evidence" value="ECO:0007669"/>
    <property type="project" value="InterPro"/>
</dbReference>
<evidence type="ECO:0008006" key="14">
    <source>
        <dbReference type="Google" id="ProtNLM"/>
    </source>
</evidence>
<dbReference type="AlphaFoldDB" id="A0A811KLF7"/>
<dbReference type="OrthoDB" id="5835136at2759"/>
<name>A0A811KLF7_9BILA</name>
<dbReference type="GO" id="GO:0015031">
    <property type="term" value="P:protein transport"/>
    <property type="evidence" value="ECO:0007669"/>
    <property type="project" value="UniProtKB-KW"/>
</dbReference>
<evidence type="ECO:0000256" key="1">
    <source>
        <dbReference type="ARBA" id="ARBA00004294"/>
    </source>
</evidence>
<evidence type="ECO:0000256" key="2">
    <source>
        <dbReference type="ARBA" id="ARBA00009170"/>
    </source>
</evidence>
<keyword evidence="4" id="KW-1000">Mitochondrion outer membrane</keyword>